<evidence type="ECO:0000313" key="2">
    <source>
        <dbReference type="Proteomes" id="UP000315995"/>
    </source>
</evidence>
<dbReference type="EMBL" id="CP041186">
    <property type="protein sequence ID" value="QDG49250.1"/>
    <property type="molecule type" value="Genomic_DNA"/>
</dbReference>
<organism evidence="1 2">
    <name type="scientific">Persicimonas caeni</name>
    <dbReference type="NCBI Taxonomy" id="2292766"/>
    <lineage>
        <taxon>Bacteria</taxon>
        <taxon>Deltaproteobacteria</taxon>
        <taxon>Bradymonadales</taxon>
        <taxon>Bradymonadaceae</taxon>
        <taxon>Persicimonas</taxon>
    </lineage>
</organism>
<dbReference type="RefSeq" id="WP_141195749.1">
    <property type="nucleotide sequence ID" value="NZ_CP041186.1"/>
</dbReference>
<sequence>MTQPLHGHTSHFASLLEHLGAFEQTRREQLAELYGASSAEPVDIALQWCRHPEAFASVVKQQIGDSAAWSVLEQLAQEHDLPVDVDWVDARSQKALAELGLLKPSSQRRSEGADWVPGAVAAILAPLLSGTRPTIPILLGRRSQAQVEAIAEQWGIPTDNSKIETILRISEAFAQPEFIDHVLDRLPHPDWIAGAMMTLELGGICYWREVFGHEVEDGSTEDNVVPLMRSDERDEQRLMADRLLDLGVLYKLEDDTADFSLVALPEELWFGLWSVGQSWLYDWTSLTFSDLEDVAVRQSREPREWDVQKVFKWLVCEARAERLDAFDGALTEDSLSELDRKTPKLDIDWQPVIDMAFDLEVLEMRGADVVASSKVFDMLDLPRAVFVREILGVWVLGVVGTATDEAMGEAIGLDDEWVEHLAAILQEYGEGLAPWMLTEGVPHVETGAGCLREVEEDDEELMLLELGLTNTCLCLTKIHWLDLLSLLETDEWYSVQGLSDLLQMSASHAIFSQLGHIIQDPHSNYYFPVQRPSLLSLPIHAEAFESWVRDIVDGLLGPLGVAELSADGERLWLDTRNLRVASPPEWPEEPRMQLVREVLADPEFDFVLPEGNGASLHTVPEFDDEDVVPIDLPMDALDRACHGREVVEFDGKTLRLR</sequence>
<dbReference type="Proteomes" id="UP000315995">
    <property type="component" value="Chromosome"/>
</dbReference>
<accession>A0A5B8XYY1</accession>
<keyword evidence="2" id="KW-1185">Reference proteome</keyword>
<dbReference type="AlphaFoldDB" id="A0A4Y6PLX2"/>
<dbReference type="OrthoDB" id="5478150at2"/>
<gene>
    <name evidence="1" type="ORF">FIV42_00380</name>
</gene>
<evidence type="ECO:0000313" key="1">
    <source>
        <dbReference type="EMBL" id="QDG49250.1"/>
    </source>
</evidence>
<accession>A0A4Y6PLX2</accession>
<reference evidence="1 2" key="1">
    <citation type="submission" date="2019-06" db="EMBL/GenBank/DDBJ databases">
        <title>Persicimonas caeni gen. nov., sp. nov., a predatory bacterium isolated from solar saltern.</title>
        <authorList>
            <person name="Wang S."/>
        </authorList>
    </citation>
    <scope>NUCLEOTIDE SEQUENCE [LARGE SCALE GENOMIC DNA]</scope>
    <source>
        <strain evidence="1 2">YN101</strain>
    </source>
</reference>
<proteinExistence type="predicted"/>
<name>A0A4Y6PLX2_PERCE</name>
<protein>
    <submittedName>
        <fullName evidence="1">Uncharacterized protein</fullName>
    </submittedName>
</protein>